<dbReference type="SUPFAM" id="SSF143880">
    <property type="entry name" value="NE0471 N-terminal domain-like"/>
    <property type="match status" value="1"/>
</dbReference>
<dbReference type="Proteomes" id="UP000198816">
    <property type="component" value="Unassembled WGS sequence"/>
</dbReference>
<organism evidence="1 2">
    <name type="scientific">Thiocapsa roseopersicina</name>
    <dbReference type="NCBI Taxonomy" id="1058"/>
    <lineage>
        <taxon>Bacteria</taxon>
        <taxon>Pseudomonadati</taxon>
        <taxon>Pseudomonadota</taxon>
        <taxon>Gammaproteobacteria</taxon>
        <taxon>Chromatiales</taxon>
        <taxon>Chromatiaceae</taxon>
        <taxon>Thiocapsa</taxon>
    </lineage>
</organism>
<gene>
    <name evidence="1" type="ORF">SAMN05421783_12263</name>
</gene>
<dbReference type="RefSeq" id="WP_007195246.1">
    <property type="nucleotide sequence ID" value="NZ_FNNZ01000022.1"/>
</dbReference>
<proteinExistence type="predicted"/>
<evidence type="ECO:0000313" key="1">
    <source>
        <dbReference type="EMBL" id="SDX36131.1"/>
    </source>
</evidence>
<dbReference type="InterPro" id="IPR036782">
    <property type="entry name" value="NE0471-like_N"/>
</dbReference>
<evidence type="ECO:0008006" key="3">
    <source>
        <dbReference type="Google" id="ProtNLM"/>
    </source>
</evidence>
<evidence type="ECO:0000313" key="2">
    <source>
        <dbReference type="Proteomes" id="UP000198816"/>
    </source>
</evidence>
<accession>A0A1H3B3D1</accession>
<dbReference type="InterPro" id="IPR018841">
    <property type="entry name" value="DUF2442"/>
</dbReference>
<keyword evidence="2" id="KW-1185">Reference proteome</keyword>
<dbReference type="EMBL" id="FNNZ01000022">
    <property type="protein sequence ID" value="SDX36131.1"/>
    <property type="molecule type" value="Genomic_DNA"/>
</dbReference>
<name>A0A1H3B3D1_THIRO</name>
<dbReference type="Pfam" id="PF10387">
    <property type="entry name" value="DUF2442"/>
    <property type="match status" value="1"/>
</dbReference>
<reference evidence="2" key="1">
    <citation type="submission" date="2016-10" db="EMBL/GenBank/DDBJ databases">
        <authorList>
            <person name="Varghese N."/>
            <person name="Submissions S."/>
        </authorList>
    </citation>
    <scope>NUCLEOTIDE SEQUENCE [LARGE SCALE GENOMIC DNA]</scope>
    <source>
        <strain evidence="2">DSM 217</strain>
    </source>
</reference>
<dbReference type="AlphaFoldDB" id="A0A1H3B3D1"/>
<protein>
    <recommendedName>
        <fullName evidence="3">DUF2442 domain-containing protein</fullName>
    </recommendedName>
</protein>
<sequence length="106" mass="11729">MPIEAASETDRAIGVIPAAPWRVKGLSILPDYRLAVTFQDGTSGVADLSAVTSAHDRGIYEPLKDPSYFKQARLQMGVVTWPNGADLDPAWMYEELTQFKTWSVPF</sequence>
<dbReference type="Gene3D" id="3.30.2020.10">
    <property type="entry name" value="NE0471-like N-terminal domain"/>
    <property type="match status" value="1"/>
</dbReference>
<dbReference type="STRING" id="1058.SAMN05421783_12263"/>